<gene>
    <name evidence="2" type="ORF">CO057_02690</name>
</gene>
<feature type="transmembrane region" description="Helical" evidence="1">
    <location>
        <begin position="219"/>
        <end position="237"/>
    </location>
</feature>
<evidence type="ECO:0000313" key="3">
    <source>
        <dbReference type="Proteomes" id="UP000230251"/>
    </source>
</evidence>
<keyword evidence="1" id="KW-0472">Membrane</keyword>
<dbReference type="Proteomes" id="UP000230251">
    <property type="component" value="Unassembled WGS sequence"/>
</dbReference>
<sequence>MKQIISHGTVFNLAFAFYALVGQAILLVSVKSVFFNEQSNIFLGILIFAVLIAEVLGLAWKLPQVYARATKKSEEASWVMIVWFAHMIVGMILSMLAFQAVGLDHDLNQTAFIIIMLLSVVRELVILVIVSSSEPAKIEKPPKELAADIMLLVFACVAYTAVWEAMSSDLAGLYRQNPAGEATVSLIIMTILFVMFFFPTRLSYLIEDWLFIKTKRDKFWWYVSLVLAVLAGISPMII</sequence>
<keyword evidence="1" id="KW-1133">Transmembrane helix</keyword>
<dbReference type="AlphaFoldDB" id="A0A2M8EP18"/>
<feature type="transmembrane region" description="Helical" evidence="1">
    <location>
        <begin position="182"/>
        <end position="198"/>
    </location>
</feature>
<evidence type="ECO:0000256" key="1">
    <source>
        <dbReference type="SAM" id="Phobius"/>
    </source>
</evidence>
<feature type="transmembrane region" description="Helical" evidence="1">
    <location>
        <begin position="81"/>
        <end position="100"/>
    </location>
</feature>
<comment type="caution">
    <text evidence="2">The sequence shown here is derived from an EMBL/GenBank/DDBJ whole genome shotgun (WGS) entry which is preliminary data.</text>
</comment>
<evidence type="ECO:0000313" key="2">
    <source>
        <dbReference type="EMBL" id="PJC24479.1"/>
    </source>
</evidence>
<feature type="transmembrane region" description="Helical" evidence="1">
    <location>
        <begin position="12"/>
        <end position="35"/>
    </location>
</feature>
<reference evidence="3" key="1">
    <citation type="submission" date="2017-09" db="EMBL/GenBank/DDBJ databases">
        <title>Depth-based differentiation of microbial function through sediment-hosted aquifers and enrichment of novel symbionts in the deep terrestrial subsurface.</title>
        <authorList>
            <person name="Probst A.J."/>
            <person name="Ladd B."/>
            <person name="Jarett J.K."/>
            <person name="Geller-Mcgrath D.E."/>
            <person name="Sieber C.M.K."/>
            <person name="Emerson J.B."/>
            <person name="Anantharaman K."/>
            <person name="Thomas B.C."/>
            <person name="Malmstrom R."/>
            <person name="Stieglmeier M."/>
            <person name="Klingl A."/>
            <person name="Woyke T."/>
            <person name="Ryan C.M."/>
            <person name="Banfield J.F."/>
        </authorList>
    </citation>
    <scope>NUCLEOTIDE SEQUENCE [LARGE SCALE GENOMIC DNA]</scope>
</reference>
<keyword evidence="1" id="KW-0812">Transmembrane</keyword>
<feature type="transmembrane region" description="Helical" evidence="1">
    <location>
        <begin position="112"/>
        <end position="133"/>
    </location>
</feature>
<accession>A0A2M8EP18</accession>
<dbReference type="EMBL" id="PFSI01000037">
    <property type="protein sequence ID" value="PJC24479.1"/>
    <property type="molecule type" value="Genomic_DNA"/>
</dbReference>
<feature type="transmembrane region" description="Helical" evidence="1">
    <location>
        <begin position="41"/>
        <end position="60"/>
    </location>
</feature>
<organism evidence="2 3">
    <name type="scientific">Candidatus Uhrbacteria bacterium CG_4_9_14_0_2_um_filter_41_50</name>
    <dbReference type="NCBI Taxonomy" id="1975031"/>
    <lineage>
        <taxon>Bacteria</taxon>
        <taxon>Candidatus Uhriibacteriota</taxon>
    </lineage>
</organism>
<feature type="transmembrane region" description="Helical" evidence="1">
    <location>
        <begin position="145"/>
        <end position="162"/>
    </location>
</feature>
<proteinExistence type="predicted"/>
<protein>
    <submittedName>
        <fullName evidence="2">Uncharacterized protein</fullName>
    </submittedName>
</protein>
<name>A0A2M8EP18_9BACT</name>